<evidence type="ECO:0000256" key="8">
    <source>
        <dbReference type="ARBA" id="ARBA00022840"/>
    </source>
</evidence>
<dbReference type="Gene3D" id="3.40.50.300">
    <property type="entry name" value="P-loop containing nucleotide triphosphate hydrolases"/>
    <property type="match status" value="2"/>
</dbReference>
<dbReference type="CDD" id="cd18808">
    <property type="entry name" value="SF1_C_Upf1"/>
    <property type="match status" value="1"/>
</dbReference>
<dbReference type="InterPro" id="IPR047187">
    <property type="entry name" value="SF1_C_Upf1"/>
</dbReference>
<evidence type="ECO:0000313" key="16">
    <source>
        <dbReference type="Proteomes" id="UP001152795"/>
    </source>
</evidence>
<keyword evidence="6" id="KW-0378">Hydrolase</keyword>
<dbReference type="CDD" id="cd18038">
    <property type="entry name" value="DEXXQc_Helz-like"/>
    <property type="match status" value="1"/>
</dbReference>
<dbReference type="PANTHER" id="PTHR45418">
    <property type="entry name" value="CANCER/TESTIS ANTIGEN 55"/>
    <property type="match status" value="1"/>
</dbReference>
<feature type="non-terminal residue" evidence="15">
    <location>
        <position position="1071"/>
    </location>
</feature>
<dbReference type="Proteomes" id="UP001152795">
    <property type="component" value="Unassembled WGS sequence"/>
</dbReference>
<evidence type="ECO:0000256" key="6">
    <source>
        <dbReference type="ARBA" id="ARBA00022801"/>
    </source>
</evidence>
<keyword evidence="7" id="KW-0347">Helicase</keyword>
<comment type="catalytic activity">
    <reaction evidence="11">
        <text>ATP + H2O = ADP + phosphate + H(+)</text>
        <dbReference type="Rhea" id="RHEA:13065"/>
        <dbReference type="ChEBI" id="CHEBI:15377"/>
        <dbReference type="ChEBI" id="CHEBI:15378"/>
        <dbReference type="ChEBI" id="CHEBI:30616"/>
        <dbReference type="ChEBI" id="CHEBI:43474"/>
        <dbReference type="ChEBI" id="CHEBI:456216"/>
        <dbReference type="EC" id="3.6.4.13"/>
    </reaction>
</comment>
<dbReference type="GO" id="GO:0005524">
    <property type="term" value="F:ATP binding"/>
    <property type="evidence" value="ECO:0007669"/>
    <property type="project" value="UniProtKB-KW"/>
</dbReference>
<gene>
    <name evidence="15" type="ORF">PACLA_8A082702</name>
</gene>
<dbReference type="InterPro" id="IPR027417">
    <property type="entry name" value="P-loop_NTPase"/>
</dbReference>
<dbReference type="PANTHER" id="PTHR45418:SF1">
    <property type="entry name" value="CANCER_TESTIS ANTIGEN 55"/>
    <property type="match status" value="1"/>
</dbReference>
<evidence type="ECO:0000256" key="9">
    <source>
        <dbReference type="ARBA" id="ARBA00022884"/>
    </source>
</evidence>
<sequence length="1071" mass="122448">LVTRLFQQVRYSRDIIILLQHCVVNLVTYLLYHDCIRHVRTTLPGTTFVDKSGTSCYHLQTCHNNWEQAGMMGSKHIQKYTCRFIQGPRSKIQLKLELKKESIKRSLSPRKVAFCSIMYCFRSEHMKIIEWKEANDRENIVYRPGRRVAVDQSYVLRRERQESQEPEEENLGDFAEIKKKLVSPRHRLQMTKDKGGISILPEPDKDGIVHMDVNAKIIQLTVTNQTDTGVTLRCAVLGSPGPFEVDNLIHRIVTDSKAAMLAGNDRIDFTVTLAGSANPGVYRMPVAFEFYRDYEEPFYIVKYIVANVVDDIVARLQPTTPYVRPKPFTIVHEPDVATERGQPPCFYSIDSLSSDSLDDEVIANRKRNWAHYGCLKEKPNYIVPLPAYQIPPNLRHQMNIGQLQAVFETYEDGENYTPASYCEKFSKLLHVEELQMEHDIAKYQMEKTKLKKPKDRKDQGYLTLEVPGLAEKRPSLVRGDHLFVRKLAADGTPAEKKRYQGYVHRVELNQVFLKFSADFHRNYIQNSSYRIDFKFSRTTLQVMHRAIQQAVPYLQLIPFEGQPSCVNNAMQAVRLNRCFDKKIEENAEQRQAVKNILEGTSKPYPYLVFGPPGTGKTVTVVEAIKQVLQNYPDSKVLACAPSNSAADLILERVAQHQVVPKAQMVRLNAFGRSESSVNKNVLEYCIGDGDGYFRLPGKEHIERNYRFVVTTLITAGRLQSLGIPKSHFTHVFVDEAGQGMEPECLVPIVGLLGTGDDNAGQLVLAGDPKQLGPVLRSPMAIKFGLGMSFLERLMGPNFGCFNRQRSSNQYDPKLVTKLLNNYRSHPAIIKLFPQKYTTSTIPNELFYDNELRPCADEVLRNSLCHWSELKKKGFPVIFEAVCGKDQREEKSPSFFNPEEVSVVLRYVRELKDARGIPLKTSEIGIISPYHRQVQKIRQELQKKPVNIQNIKVGSVEEFQGQERKVIIISTVRSNEEFLELDAKHKLGFLRNPKRFNVAITRAQALLIVIGNPNVLCHDPNWRKFLQYCMDNGSFSDHGGLTNNEDNSRRLVNFELFCEDPRSKVQDPAFYC</sequence>
<keyword evidence="10" id="KW-0943">RNA-mediated gene silencing</keyword>
<comment type="similarity">
    <text evidence="2">Belongs to the DNA2/NAM7 helicase family. SDE3 subfamily.</text>
</comment>
<keyword evidence="9" id="KW-0694">RNA-binding</keyword>
<evidence type="ECO:0000256" key="10">
    <source>
        <dbReference type="ARBA" id="ARBA00023158"/>
    </source>
</evidence>
<evidence type="ECO:0000256" key="7">
    <source>
        <dbReference type="ARBA" id="ARBA00022806"/>
    </source>
</evidence>
<keyword evidence="4" id="KW-0963">Cytoplasm</keyword>
<evidence type="ECO:0000256" key="11">
    <source>
        <dbReference type="ARBA" id="ARBA00047984"/>
    </source>
</evidence>
<dbReference type="GO" id="GO:0031047">
    <property type="term" value="P:regulatory ncRNA-mediated gene silencing"/>
    <property type="evidence" value="ECO:0007669"/>
    <property type="project" value="UniProtKB-KW"/>
</dbReference>
<dbReference type="Pfam" id="PF21634">
    <property type="entry name" value="MOV-10_beta-barrel"/>
    <property type="match status" value="1"/>
</dbReference>
<dbReference type="EC" id="3.6.4.13" evidence="3"/>
<feature type="domain" description="DNA2/NAM7 helicase helicase" evidence="12">
    <location>
        <begin position="586"/>
        <end position="683"/>
    </location>
</feature>
<evidence type="ECO:0000259" key="13">
    <source>
        <dbReference type="Pfam" id="PF13087"/>
    </source>
</evidence>
<evidence type="ECO:0000256" key="1">
    <source>
        <dbReference type="ARBA" id="ARBA00004331"/>
    </source>
</evidence>
<keyword evidence="8" id="KW-0067">ATP-binding</keyword>
<dbReference type="GO" id="GO:0003723">
    <property type="term" value="F:RNA binding"/>
    <property type="evidence" value="ECO:0007669"/>
    <property type="project" value="UniProtKB-KW"/>
</dbReference>
<evidence type="ECO:0000256" key="4">
    <source>
        <dbReference type="ARBA" id="ARBA00022490"/>
    </source>
</evidence>
<organism evidence="15 16">
    <name type="scientific">Paramuricea clavata</name>
    <name type="common">Red gorgonian</name>
    <name type="synonym">Violescent sea-whip</name>
    <dbReference type="NCBI Taxonomy" id="317549"/>
    <lineage>
        <taxon>Eukaryota</taxon>
        <taxon>Metazoa</taxon>
        <taxon>Cnidaria</taxon>
        <taxon>Anthozoa</taxon>
        <taxon>Octocorallia</taxon>
        <taxon>Malacalcyonacea</taxon>
        <taxon>Plexauridae</taxon>
        <taxon>Paramuricea</taxon>
    </lineage>
</organism>
<comment type="caution">
    <text evidence="15">The sequence shown here is derived from an EMBL/GenBank/DDBJ whole genome shotgun (WGS) entry which is preliminary data.</text>
</comment>
<dbReference type="SUPFAM" id="SSF52540">
    <property type="entry name" value="P-loop containing nucleoside triphosphate hydrolases"/>
    <property type="match status" value="1"/>
</dbReference>
<dbReference type="InterPro" id="IPR041679">
    <property type="entry name" value="DNA2/NAM7-like_C"/>
</dbReference>
<dbReference type="EMBL" id="CACRXK020009299">
    <property type="protein sequence ID" value="CAB4016887.1"/>
    <property type="molecule type" value="Genomic_DNA"/>
</dbReference>
<evidence type="ECO:0000256" key="2">
    <source>
        <dbReference type="ARBA" id="ARBA00005601"/>
    </source>
</evidence>
<dbReference type="GO" id="GO:0036464">
    <property type="term" value="C:cytoplasmic ribonucleoprotein granule"/>
    <property type="evidence" value="ECO:0007669"/>
    <property type="project" value="UniProtKB-SubCell"/>
</dbReference>
<dbReference type="InterPro" id="IPR026122">
    <property type="entry name" value="MOV-10/SDE3_DEXXQ/H-box"/>
</dbReference>
<comment type="subcellular location">
    <subcellularLocation>
        <location evidence="1">Cytoplasm</location>
        <location evidence="1">Cytoplasmic ribonucleoprotein granule</location>
    </subcellularLocation>
</comment>
<protein>
    <recommendedName>
        <fullName evidence="3">RNA helicase</fullName>
        <ecNumber evidence="3">3.6.4.13</ecNumber>
    </recommendedName>
</protein>
<dbReference type="FunFam" id="3.40.50.300:FF:000608">
    <property type="entry name" value="Mov10 RISC complex RNA helicase"/>
    <property type="match status" value="1"/>
</dbReference>
<feature type="non-terminal residue" evidence="15">
    <location>
        <position position="1"/>
    </location>
</feature>
<reference evidence="15" key="1">
    <citation type="submission" date="2020-04" db="EMBL/GenBank/DDBJ databases">
        <authorList>
            <person name="Alioto T."/>
            <person name="Alioto T."/>
            <person name="Gomez Garrido J."/>
        </authorList>
    </citation>
    <scope>NUCLEOTIDE SEQUENCE</scope>
    <source>
        <strain evidence="15">A484AB</strain>
    </source>
</reference>
<evidence type="ECO:0000259" key="14">
    <source>
        <dbReference type="Pfam" id="PF21634"/>
    </source>
</evidence>
<dbReference type="AlphaFoldDB" id="A0A6S7IGX7"/>
<dbReference type="OrthoDB" id="6513042at2759"/>
<dbReference type="Pfam" id="PF13087">
    <property type="entry name" value="AAA_12"/>
    <property type="match status" value="1"/>
</dbReference>
<keyword evidence="16" id="KW-1185">Reference proteome</keyword>
<dbReference type="InterPro" id="IPR041677">
    <property type="entry name" value="DNA2/NAM7_AAA_11"/>
</dbReference>
<feature type="domain" description="DNA2/NAM7 helicase-like C-terminal" evidence="13">
    <location>
        <begin position="808"/>
        <end position="1012"/>
    </location>
</feature>
<keyword evidence="5" id="KW-0547">Nucleotide-binding</keyword>
<dbReference type="GO" id="GO:0016787">
    <property type="term" value="F:hydrolase activity"/>
    <property type="evidence" value="ECO:0007669"/>
    <property type="project" value="UniProtKB-KW"/>
</dbReference>
<name>A0A6S7IGX7_PARCT</name>
<evidence type="ECO:0000313" key="15">
    <source>
        <dbReference type="EMBL" id="CAB4016887.1"/>
    </source>
</evidence>
<evidence type="ECO:0000256" key="3">
    <source>
        <dbReference type="ARBA" id="ARBA00012552"/>
    </source>
</evidence>
<evidence type="ECO:0000256" key="5">
    <source>
        <dbReference type="ARBA" id="ARBA00022741"/>
    </source>
</evidence>
<dbReference type="InterPro" id="IPR049080">
    <property type="entry name" value="MOV-10-like_beta-barrel"/>
</dbReference>
<accession>A0A6S7IGX7</accession>
<dbReference type="Pfam" id="PF13086">
    <property type="entry name" value="AAA_11"/>
    <property type="match status" value="2"/>
</dbReference>
<dbReference type="GO" id="GO:0032574">
    <property type="term" value="F:5'-3' RNA helicase activity"/>
    <property type="evidence" value="ECO:0007669"/>
    <property type="project" value="InterPro"/>
</dbReference>
<feature type="domain" description="DNA2/NAM7 helicase helicase" evidence="12">
    <location>
        <begin position="699"/>
        <end position="777"/>
    </location>
</feature>
<feature type="domain" description="Helicase MOV-10-like beta-barrel" evidence="14">
    <location>
        <begin position="443"/>
        <end position="533"/>
    </location>
</feature>
<proteinExistence type="inferred from homology"/>
<evidence type="ECO:0000259" key="12">
    <source>
        <dbReference type="Pfam" id="PF13086"/>
    </source>
</evidence>